<feature type="domain" description="BTB" evidence="1">
    <location>
        <begin position="35"/>
        <end position="102"/>
    </location>
</feature>
<proteinExistence type="predicted"/>
<dbReference type="InterPro" id="IPR000210">
    <property type="entry name" value="BTB/POZ_dom"/>
</dbReference>
<dbReference type="Pfam" id="PF07707">
    <property type="entry name" value="BACK"/>
    <property type="match status" value="1"/>
</dbReference>
<dbReference type="Gene3D" id="1.25.40.420">
    <property type="match status" value="1"/>
</dbReference>
<name>A0A1B6MRZ7_9HEMI</name>
<sequence length="375" mass="41935">MGSVKETYEEMHQKSDEKKPYMDAADYIFSHKDYHDRILIVGKSDTETERISVVTCYLVSHSSVFRDRLTDNNSEVCVTDITPAVFKLILIYVYGGKLPAMDQGTIAQLALAACVYNIQPLVTKASRMIVPKSAEDVFPALVCAANGHCPNLDSHVIKIVQRDTKAVISSDQFLGLDANCLEYICRQDKLSVTELELWRALVHWANKKAVSQNEKTPRQHLQTILPYIRLNTFSSEEIGREVILTKILTADEIMKLITAVTNNEPWELLGICSIREKRELPDLTQDVVSKPSADDLTNEKVAKISHIYDVTTNITKPEGGGSKSLSNFTINTAEKPVEIQTFHLETNPIEALGNQPVYDLKCTITVSKIEGGFCK</sequence>
<dbReference type="EMBL" id="GEBQ01001273">
    <property type="protein sequence ID" value="JAT38704.1"/>
    <property type="molecule type" value="Transcribed_RNA"/>
</dbReference>
<dbReference type="CDD" id="cd18186">
    <property type="entry name" value="BTB_POZ_ZBTB_KLHL-like"/>
    <property type="match status" value="1"/>
</dbReference>
<dbReference type="Gene3D" id="3.30.710.10">
    <property type="entry name" value="Potassium Channel Kv1.1, Chain A"/>
    <property type="match status" value="1"/>
</dbReference>
<dbReference type="InterPro" id="IPR011705">
    <property type="entry name" value="BACK"/>
</dbReference>
<dbReference type="PANTHER" id="PTHR45774:SF3">
    <property type="entry name" value="BTB (POZ) DOMAIN-CONTAINING 2B-RELATED"/>
    <property type="match status" value="1"/>
</dbReference>
<reference evidence="2" key="1">
    <citation type="submission" date="2015-11" db="EMBL/GenBank/DDBJ databases">
        <title>De novo transcriptome assembly of four potential Pierce s Disease insect vectors from Arizona vineyards.</title>
        <authorList>
            <person name="Tassone E.E."/>
        </authorList>
    </citation>
    <scope>NUCLEOTIDE SEQUENCE</scope>
</reference>
<gene>
    <name evidence="2" type="ORF">g.47125</name>
</gene>
<dbReference type="InterPro" id="IPR011333">
    <property type="entry name" value="SKP1/BTB/POZ_sf"/>
</dbReference>
<dbReference type="PROSITE" id="PS50097">
    <property type="entry name" value="BTB"/>
    <property type="match status" value="1"/>
</dbReference>
<dbReference type="SMART" id="SM00225">
    <property type="entry name" value="BTB"/>
    <property type="match status" value="1"/>
</dbReference>
<dbReference type="PANTHER" id="PTHR45774">
    <property type="entry name" value="BTB/POZ DOMAIN-CONTAINING"/>
    <property type="match status" value="1"/>
</dbReference>
<dbReference type="AlphaFoldDB" id="A0A1B6MRZ7"/>
<evidence type="ECO:0000259" key="1">
    <source>
        <dbReference type="PROSITE" id="PS50097"/>
    </source>
</evidence>
<accession>A0A1B6MRZ7</accession>
<dbReference type="SUPFAM" id="SSF54695">
    <property type="entry name" value="POZ domain"/>
    <property type="match status" value="1"/>
</dbReference>
<feature type="non-terminal residue" evidence="2">
    <location>
        <position position="375"/>
    </location>
</feature>
<organism evidence="2">
    <name type="scientific">Graphocephala atropunctata</name>
    <dbReference type="NCBI Taxonomy" id="36148"/>
    <lineage>
        <taxon>Eukaryota</taxon>
        <taxon>Metazoa</taxon>
        <taxon>Ecdysozoa</taxon>
        <taxon>Arthropoda</taxon>
        <taxon>Hexapoda</taxon>
        <taxon>Insecta</taxon>
        <taxon>Pterygota</taxon>
        <taxon>Neoptera</taxon>
        <taxon>Paraneoptera</taxon>
        <taxon>Hemiptera</taxon>
        <taxon>Auchenorrhyncha</taxon>
        <taxon>Membracoidea</taxon>
        <taxon>Cicadellidae</taxon>
        <taxon>Cicadellinae</taxon>
        <taxon>Cicadellini</taxon>
        <taxon>Graphocephala</taxon>
    </lineage>
</organism>
<evidence type="ECO:0000313" key="2">
    <source>
        <dbReference type="EMBL" id="JAT38704.1"/>
    </source>
</evidence>
<dbReference type="Pfam" id="PF00651">
    <property type="entry name" value="BTB"/>
    <property type="match status" value="1"/>
</dbReference>
<protein>
    <recommendedName>
        <fullName evidence="1">BTB domain-containing protein</fullName>
    </recommendedName>
</protein>